<evidence type="ECO:0000256" key="1">
    <source>
        <dbReference type="SAM" id="Phobius"/>
    </source>
</evidence>
<organism evidence="2">
    <name type="scientific">Podoviridae sp. ctdDI2</name>
    <dbReference type="NCBI Taxonomy" id="2826567"/>
    <lineage>
        <taxon>Viruses</taxon>
        <taxon>Duplodnaviria</taxon>
        <taxon>Heunggongvirae</taxon>
        <taxon>Uroviricota</taxon>
        <taxon>Caudoviricetes</taxon>
    </lineage>
</organism>
<reference evidence="2" key="1">
    <citation type="journal article" date="2021" name="Proc. Natl. Acad. Sci. U.S.A.">
        <title>A Catalog of Tens of Thousands of Viruses from Human Metagenomes Reveals Hidden Associations with Chronic Diseases.</title>
        <authorList>
            <person name="Tisza M.J."/>
            <person name="Buck C.B."/>
        </authorList>
    </citation>
    <scope>NUCLEOTIDE SEQUENCE</scope>
    <source>
        <strain evidence="2">CtdDI2</strain>
    </source>
</reference>
<name>A0A8S5NPM8_9CAUD</name>
<keyword evidence="1" id="KW-0472">Membrane</keyword>
<accession>A0A8S5NPM8</accession>
<keyword evidence="1" id="KW-1133">Transmembrane helix</keyword>
<dbReference type="EMBL" id="BK015224">
    <property type="protein sequence ID" value="DAD96765.1"/>
    <property type="molecule type" value="Genomic_DNA"/>
</dbReference>
<keyword evidence="1" id="KW-0812">Transmembrane</keyword>
<sequence>MHHKPIVLQYTTRAGLPFNASLIGIFYYLYR</sequence>
<proteinExistence type="predicted"/>
<protein>
    <submittedName>
        <fullName evidence="2">Uncharacterized protein</fullName>
    </submittedName>
</protein>
<feature type="transmembrane region" description="Helical" evidence="1">
    <location>
        <begin position="12"/>
        <end position="30"/>
    </location>
</feature>
<evidence type="ECO:0000313" key="2">
    <source>
        <dbReference type="EMBL" id="DAD96765.1"/>
    </source>
</evidence>